<gene>
    <name evidence="2" type="ORF">FB45DRAFT_1037894</name>
</gene>
<protein>
    <submittedName>
        <fullName evidence="2">Uncharacterized protein</fullName>
    </submittedName>
</protein>
<reference evidence="2" key="1">
    <citation type="submission" date="2023-03" db="EMBL/GenBank/DDBJ databases">
        <title>Massive genome expansion in bonnet fungi (Mycena s.s.) driven by repeated elements and novel gene families across ecological guilds.</title>
        <authorList>
            <consortium name="Lawrence Berkeley National Laboratory"/>
            <person name="Harder C.B."/>
            <person name="Miyauchi S."/>
            <person name="Viragh M."/>
            <person name="Kuo A."/>
            <person name="Thoen E."/>
            <person name="Andreopoulos B."/>
            <person name="Lu D."/>
            <person name="Skrede I."/>
            <person name="Drula E."/>
            <person name="Henrissat B."/>
            <person name="Morin E."/>
            <person name="Kohler A."/>
            <person name="Barry K."/>
            <person name="LaButti K."/>
            <person name="Morin E."/>
            <person name="Salamov A."/>
            <person name="Lipzen A."/>
            <person name="Mereny Z."/>
            <person name="Hegedus B."/>
            <person name="Baldrian P."/>
            <person name="Stursova M."/>
            <person name="Weitz H."/>
            <person name="Taylor A."/>
            <person name="Grigoriev I.V."/>
            <person name="Nagy L.G."/>
            <person name="Martin F."/>
            <person name="Kauserud H."/>
        </authorList>
    </citation>
    <scope>NUCLEOTIDE SEQUENCE</scope>
    <source>
        <strain evidence="2">9284</strain>
    </source>
</reference>
<evidence type="ECO:0000256" key="1">
    <source>
        <dbReference type="SAM" id="MobiDB-lite"/>
    </source>
</evidence>
<dbReference type="AlphaFoldDB" id="A0AAD7FBW6"/>
<evidence type="ECO:0000313" key="3">
    <source>
        <dbReference type="Proteomes" id="UP001221142"/>
    </source>
</evidence>
<sequence length="206" mass="22867">MLASLSRSLLAPQHDSQGLDMTALRVVLPVPELLSWDSVLNLCECGKGLYSILEQDVEHVAQVLAALEMDAEQLDNPPTPKDPLPEKSAPIPSIIITPPLHPPSTSSLLPYQDSAFHTRLTVPTPTRGHAPFNQNYPPMLRLVPVPARAVSRWTWTNGHWQALIAGMEAPRPRKLKRKTRTKNKNTSKNSKKSRKFTPAQAKSDRP</sequence>
<feature type="compositionally biased region" description="Basic residues" evidence="1">
    <location>
        <begin position="172"/>
        <end position="195"/>
    </location>
</feature>
<name>A0AAD7FBW6_9AGAR</name>
<proteinExistence type="predicted"/>
<comment type="caution">
    <text evidence="2">The sequence shown here is derived from an EMBL/GenBank/DDBJ whole genome shotgun (WGS) entry which is preliminary data.</text>
</comment>
<evidence type="ECO:0000313" key="2">
    <source>
        <dbReference type="EMBL" id="KAJ7611011.1"/>
    </source>
</evidence>
<accession>A0AAD7FBW6</accession>
<keyword evidence="3" id="KW-1185">Reference proteome</keyword>
<dbReference type="Proteomes" id="UP001221142">
    <property type="component" value="Unassembled WGS sequence"/>
</dbReference>
<organism evidence="2 3">
    <name type="scientific">Roridomyces roridus</name>
    <dbReference type="NCBI Taxonomy" id="1738132"/>
    <lineage>
        <taxon>Eukaryota</taxon>
        <taxon>Fungi</taxon>
        <taxon>Dikarya</taxon>
        <taxon>Basidiomycota</taxon>
        <taxon>Agaricomycotina</taxon>
        <taxon>Agaricomycetes</taxon>
        <taxon>Agaricomycetidae</taxon>
        <taxon>Agaricales</taxon>
        <taxon>Marasmiineae</taxon>
        <taxon>Mycenaceae</taxon>
        <taxon>Roridomyces</taxon>
    </lineage>
</organism>
<feature type="region of interest" description="Disordered" evidence="1">
    <location>
        <begin position="166"/>
        <end position="206"/>
    </location>
</feature>
<dbReference type="EMBL" id="JARKIF010000034">
    <property type="protein sequence ID" value="KAJ7611011.1"/>
    <property type="molecule type" value="Genomic_DNA"/>
</dbReference>